<protein>
    <submittedName>
        <fullName evidence="1">Uncharacterized protein</fullName>
    </submittedName>
</protein>
<name>A0ACB7ZCP5_9ERIC</name>
<sequence length="182" mass="19492">MGLAIFCEQWLATERAKRRWEKFKAMLDDAKAKTKIIDVESSGPIENATRSGCWASTKGTFGAPFIVGGCVSGAGVKGFAARECCVSSSLSLLLRQGVLVKCSIPSLGTGCRTCIDQSSLPGIPHKLKAIEMAAAYSSLSFGIGYFGSSMDRPKLCFLRQFKSSIQKSDYLALQLGFISVGI</sequence>
<organism evidence="1 2">
    <name type="scientific">Vaccinium darrowii</name>
    <dbReference type="NCBI Taxonomy" id="229202"/>
    <lineage>
        <taxon>Eukaryota</taxon>
        <taxon>Viridiplantae</taxon>
        <taxon>Streptophyta</taxon>
        <taxon>Embryophyta</taxon>
        <taxon>Tracheophyta</taxon>
        <taxon>Spermatophyta</taxon>
        <taxon>Magnoliopsida</taxon>
        <taxon>eudicotyledons</taxon>
        <taxon>Gunneridae</taxon>
        <taxon>Pentapetalae</taxon>
        <taxon>asterids</taxon>
        <taxon>Ericales</taxon>
        <taxon>Ericaceae</taxon>
        <taxon>Vaccinioideae</taxon>
        <taxon>Vaccinieae</taxon>
        <taxon>Vaccinium</taxon>
    </lineage>
</organism>
<keyword evidence="2" id="KW-1185">Reference proteome</keyword>
<dbReference type="Proteomes" id="UP000828048">
    <property type="component" value="Chromosome 12"/>
</dbReference>
<dbReference type="EMBL" id="CM037162">
    <property type="protein sequence ID" value="KAH7863531.1"/>
    <property type="molecule type" value="Genomic_DNA"/>
</dbReference>
<reference evidence="1 2" key="1">
    <citation type="journal article" date="2021" name="Hortic Res">
        <title>High-quality reference genome and annotation aids understanding of berry development for evergreen blueberry (Vaccinium darrowii).</title>
        <authorList>
            <person name="Yu J."/>
            <person name="Hulse-Kemp A.M."/>
            <person name="Babiker E."/>
            <person name="Staton M."/>
        </authorList>
    </citation>
    <scope>NUCLEOTIDE SEQUENCE [LARGE SCALE GENOMIC DNA]</scope>
    <source>
        <strain evidence="2">cv. NJ 8807/NJ 8810</strain>
        <tissue evidence="1">Young leaf</tissue>
    </source>
</reference>
<gene>
    <name evidence="1" type="ORF">Vadar_018711</name>
</gene>
<proteinExistence type="predicted"/>
<evidence type="ECO:0000313" key="2">
    <source>
        <dbReference type="Proteomes" id="UP000828048"/>
    </source>
</evidence>
<accession>A0ACB7ZCP5</accession>
<comment type="caution">
    <text evidence="1">The sequence shown here is derived from an EMBL/GenBank/DDBJ whole genome shotgun (WGS) entry which is preliminary data.</text>
</comment>
<evidence type="ECO:0000313" key="1">
    <source>
        <dbReference type="EMBL" id="KAH7863531.1"/>
    </source>
</evidence>